<feature type="compositionally biased region" description="Low complexity" evidence="7">
    <location>
        <begin position="1234"/>
        <end position="1251"/>
    </location>
</feature>
<name>A0A162K5S4_CORDF</name>
<dbReference type="OrthoDB" id="2420415at2759"/>
<organism evidence="9 10">
    <name type="scientific">Akanthomyces lecanii RCEF 1005</name>
    <dbReference type="NCBI Taxonomy" id="1081108"/>
    <lineage>
        <taxon>Eukaryota</taxon>
        <taxon>Fungi</taxon>
        <taxon>Dikarya</taxon>
        <taxon>Ascomycota</taxon>
        <taxon>Pezizomycotina</taxon>
        <taxon>Sordariomycetes</taxon>
        <taxon>Hypocreomycetidae</taxon>
        <taxon>Hypocreales</taxon>
        <taxon>Cordycipitaceae</taxon>
        <taxon>Akanthomyces</taxon>
        <taxon>Cordyceps confragosa</taxon>
    </lineage>
</organism>
<dbReference type="PANTHER" id="PTHR43982:SF6">
    <property type="entry name" value="UBIQUITIN CARBOXYL-TERMINAL HYDROLASE 2-RELATED"/>
    <property type="match status" value="1"/>
</dbReference>
<accession>A0A162K5S4</accession>
<evidence type="ECO:0000256" key="3">
    <source>
        <dbReference type="ARBA" id="ARBA00022670"/>
    </source>
</evidence>
<evidence type="ECO:0000256" key="7">
    <source>
        <dbReference type="SAM" id="MobiDB-lite"/>
    </source>
</evidence>
<dbReference type="InterPro" id="IPR001394">
    <property type="entry name" value="Peptidase_C19_UCH"/>
</dbReference>
<feature type="region of interest" description="Disordered" evidence="7">
    <location>
        <begin position="294"/>
        <end position="313"/>
    </location>
</feature>
<proteinExistence type="predicted"/>
<dbReference type="InterPro" id="IPR025305">
    <property type="entry name" value="UCH_repeat_domain"/>
</dbReference>
<evidence type="ECO:0000256" key="1">
    <source>
        <dbReference type="ARBA" id="ARBA00000707"/>
    </source>
</evidence>
<dbReference type="EMBL" id="AZHF01000003">
    <property type="protein sequence ID" value="OAA77303.1"/>
    <property type="molecule type" value="Genomic_DNA"/>
</dbReference>
<evidence type="ECO:0000256" key="5">
    <source>
        <dbReference type="ARBA" id="ARBA00022801"/>
    </source>
</evidence>
<evidence type="ECO:0000259" key="8">
    <source>
        <dbReference type="PROSITE" id="PS50235"/>
    </source>
</evidence>
<keyword evidence="5 9" id="KW-0378">Hydrolase</keyword>
<dbReference type="Pfam" id="PF00443">
    <property type="entry name" value="UCH"/>
    <property type="match status" value="1"/>
</dbReference>
<keyword evidence="3" id="KW-0645">Protease</keyword>
<feature type="compositionally biased region" description="Pro residues" evidence="7">
    <location>
        <begin position="720"/>
        <end position="732"/>
    </location>
</feature>
<keyword evidence="10" id="KW-1185">Reference proteome</keyword>
<dbReference type="Gene3D" id="3.90.70.10">
    <property type="entry name" value="Cysteine proteinases"/>
    <property type="match status" value="2"/>
</dbReference>
<dbReference type="GO" id="GO:0070628">
    <property type="term" value="F:proteasome binding"/>
    <property type="evidence" value="ECO:0007669"/>
    <property type="project" value="TreeGrafter"/>
</dbReference>
<reference evidence="9 10" key="1">
    <citation type="journal article" date="2016" name="Genome Biol. Evol.">
        <title>Divergent and convergent evolution of fungal pathogenicity.</title>
        <authorList>
            <person name="Shang Y."/>
            <person name="Xiao G."/>
            <person name="Zheng P."/>
            <person name="Cen K."/>
            <person name="Zhan S."/>
            <person name="Wang C."/>
        </authorList>
    </citation>
    <scope>NUCLEOTIDE SEQUENCE [LARGE SCALE GENOMIC DNA]</scope>
    <source>
        <strain evidence="9 10">RCEF 1005</strain>
    </source>
</reference>
<dbReference type="InterPro" id="IPR044635">
    <property type="entry name" value="UBP14-like"/>
</dbReference>
<evidence type="ECO:0000256" key="4">
    <source>
        <dbReference type="ARBA" id="ARBA00022786"/>
    </source>
</evidence>
<feature type="region of interest" description="Disordered" evidence="7">
    <location>
        <begin position="1216"/>
        <end position="1273"/>
    </location>
</feature>
<dbReference type="GO" id="GO:0061136">
    <property type="term" value="P:regulation of proteasomal protein catabolic process"/>
    <property type="evidence" value="ECO:0007669"/>
    <property type="project" value="TreeGrafter"/>
</dbReference>
<feature type="region of interest" description="Disordered" evidence="7">
    <location>
        <begin position="710"/>
        <end position="744"/>
    </location>
</feature>
<keyword evidence="6" id="KW-0788">Thiol protease</keyword>
<dbReference type="GO" id="GO:0004843">
    <property type="term" value="F:cysteine-type deubiquitinase activity"/>
    <property type="evidence" value="ECO:0007669"/>
    <property type="project" value="UniProtKB-EC"/>
</dbReference>
<evidence type="ECO:0000256" key="6">
    <source>
        <dbReference type="ARBA" id="ARBA00022807"/>
    </source>
</evidence>
<dbReference type="InterPro" id="IPR028889">
    <property type="entry name" value="USP"/>
</dbReference>
<dbReference type="SUPFAM" id="SSF54001">
    <property type="entry name" value="Cysteine proteinases"/>
    <property type="match status" value="1"/>
</dbReference>
<evidence type="ECO:0000256" key="2">
    <source>
        <dbReference type="ARBA" id="ARBA00012759"/>
    </source>
</evidence>
<dbReference type="GO" id="GO:0016579">
    <property type="term" value="P:protein deubiquitination"/>
    <property type="evidence" value="ECO:0007669"/>
    <property type="project" value="InterPro"/>
</dbReference>
<dbReference type="InterPro" id="IPR038765">
    <property type="entry name" value="Papain-like_cys_pep_sf"/>
</dbReference>
<dbReference type="PROSITE" id="PS50235">
    <property type="entry name" value="USP_3"/>
    <property type="match status" value="1"/>
</dbReference>
<dbReference type="Pfam" id="PF13446">
    <property type="entry name" value="RPT"/>
    <property type="match status" value="2"/>
</dbReference>
<comment type="caution">
    <text evidence="9">The sequence shown here is derived from an EMBL/GenBank/DDBJ whole genome shotgun (WGS) entry which is preliminary data.</text>
</comment>
<evidence type="ECO:0000313" key="10">
    <source>
        <dbReference type="Proteomes" id="UP000076881"/>
    </source>
</evidence>
<dbReference type="PANTHER" id="PTHR43982">
    <property type="entry name" value="UBIQUITIN CARBOXYL-TERMINAL HYDROLASE"/>
    <property type="match status" value="1"/>
</dbReference>
<sequence>MAHFDLTGEENAGTYFAALPGTSGTNFVQHNTTPMKARFFASRDEVAGCHPSRWIYELINNSFTVCDLFDRARAQSAEFDSPYTWDHPHKLVINGNQSYSTSSAQIVSSICLDCHFHFVFKMAWDEDHTSGLCHHSQAAWPLQDNMFPWHHLAWAGSASPGNMASDYSKYNPLLARENFVCTAAPCTFQITLEISQPRMPSWWVKLLLDHEAIRHELDVAREQDPGRYEGATDEWAYQTPLNLNTYLKNQLESTAETVRSISKRNKRFAVLFGPRCFSIFRELEFQEKIEDNNGVDEGSFTPRPAAPSAGPLGTTEINTYRAYLEDVRAEVQCLIHKAGQAAEKPTFCTPMLHGVLQCAEVKDVESNALVGTDRYKLLGVLPSQGREIVVNAYKRQWDLLPSSRKELIDALLNVANDAQDDLLIEYAVTQSSVYESQPRQQAVADDGGTVLQSLAYFGLTPPNNYPAEAIIRAFRKKLVDDPADASTARSVLMMIASESQDDHYQANLLMEADQKMSLETAKHVIGLNDSSNIISDAGPATRKKLQQCQKPEARKLYLDALDSIAEHTASPSLKQAAQELAHESESGIGMASADSGAPVDFSLPVGLDNIGNTCYLNSLLQYLFTVKPVRDVVFDYDDLKLGLSEDAIDKRRIGGNKMQMDRGEAVVADAFAQELATLFNTLQKSEKTATRPSQRLANAVLLSTHTLLNSEKAGDRQGSPLPPPLPSRPLPEPAAAFGDGSGDVNMVDFEHRGTAPLDTASLSSTKTLVEHEASPEPSYERVENVAEPDGQMITSTTETSNADDAVMVDGLAPASKPSGDTQVEKPIPTLDSRTADVDMVDAEAPETIDQKVLSALERQKRSSGTDQQDVEEVMGSIINRLQAAIRPSSVDDKTGIQLERLMETFFVTTVNYTKKFHEQKYQHEVSFDRSITAFPAENGPCSLYDALGRNFDQQILEESKLSRYTTIRTLPPILHVLIQRTQSNGSKNGNPVIIPETLYVDRFMDMDHDSPAFQRRVEDWITAKRIADIKTDLAKLEDNPSYLRSLEHYKAPEPLTYAKLSTQDDAPEEVETFDFDGPVEDDFLFISPSKPVVEQEEVPVPKVTGVYETYCQVKQMMEDELTCCEETITVHNEELKEIPYRLHAVICHRGQLMSGHYWVWIRDFQDNVWRWYNDADVKENKDTEEVLRTLSTSGEPYFLCYVRDGDKDKYVNVPKREQPLQPEPGPEPEPVPELVPELVPEGMSPPESASPEPEKLVDGGVREMLTPPPEPAA</sequence>
<feature type="compositionally biased region" description="Pro residues" evidence="7">
    <location>
        <begin position="1221"/>
        <end position="1233"/>
    </location>
</feature>
<keyword evidence="4" id="KW-0833">Ubl conjugation pathway</keyword>
<gene>
    <name evidence="9" type="ORF">LEL_04126</name>
</gene>
<dbReference type="PROSITE" id="PS00972">
    <property type="entry name" value="USP_1"/>
    <property type="match status" value="1"/>
</dbReference>
<feature type="domain" description="USP" evidence="8">
    <location>
        <begin position="605"/>
        <end position="1204"/>
    </location>
</feature>
<dbReference type="InterPro" id="IPR018200">
    <property type="entry name" value="USP_CS"/>
</dbReference>
<dbReference type="PROSITE" id="PS00973">
    <property type="entry name" value="USP_2"/>
    <property type="match status" value="1"/>
</dbReference>
<dbReference type="EC" id="3.4.19.12" evidence="2"/>
<comment type="catalytic activity">
    <reaction evidence="1">
        <text>Thiol-dependent hydrolysis of ester, thioester, amide, peptide and isopeptide bonds formed by the C-terminal Gly of ubiquitin (a 76-residue protein attached to proteins as an intracellular targeting signal).</text>
        <dbReference type="EC" id="3.4.19.12"/>
    </reaction>
</comment>
<dbReference type="AlphaFoldDB" id="A0A162K5S4"/>
<dbReference type="STRING" id="1081108.A0A162K5S4"/>
<dbReference type="GO" id="GO:0043161">
    <property type="term" value="P:proteasome-mediated ubiquitin-dependent protein catabolic process"/>
    <property type="evidence" value="ECO:0007669"/>
    <property type="project" value="InterPro"/>
</dbReference>
<dbReference type="Proteomes" id="UP000076881">
    <property type="component" value="Unassembled WGS sequence"/>
</dbReference>
<protein>
    <recommendedName>
        <fullName evidence="2">ubiquitinyl hydrolase 1</fullName>
        <ecNumber evidence="2">3.4.19.12</ecNumber>
    </recommendedName>
</protein>
<dbReference type="CDD" id="cd02666">
    <property type="entry name" value="Peptidase_C19J"/>
    <property type="match status" value="1"/>
</dbReference>
<feature type="compositionally biased region" description="Basic and acidic residues" evidence="7">
    <location>
        <begin position="1252"/>
        <end position="1261"/>
    </location>
</feature>
<evidence type="ECO:0000313" key="9">
    <source>
        <dbReference type="EMBL" id="OAA77303.1"/>
    </source>
</evidence>